<comment type="caution">
    <text evidence="1">The sequence shown here is derived from an EMBL/GenBank/DDBJ whole genome shotgun (WGS) entry which is preliminary data.</text>
</comment>
<dbReference type="EMBL" id="BBVC01000080">
    <property type="protein sequence ID" value="GAO98709.1"/>
    <property type="molecule type" value="Genomic_DNA"/>
</dbReference>
<dbReference type="Gene3D" id="6.10.280.50">
    <property type="match status" value="1"/>
</dbReference>
<accession>A0A0K8MFP7</accession>
<reference evidence="1 2" key="1">
    <citation type="submission" date="2015-03" db="EMBL/GenBank/DDBJ databases">
        <title>Caedibacter varicaedens, whole genome shotgun sequence.</title>
        <authorList>
            <person name="Suzuki H."/>
            <person name="Dapper A.L."/>
            <person name="Gibson A.K."/>
            <person name="Jackson C."/>
            <person name="Lee H."/>
            <person name="Pejaver V.R."/>
            <person name="Doak T."/>
            <person name="Lynch M."/>
        </authorList>
    </citation>
    <scope>NUCLEOTIDE SEQUENCE [LARGE SCALE GENOMIC DNA]</scope>
</reference>
<dbReference type="Proteomes" id="UP000036771">
    <property type="component" value="Unassembled WGS sequence"/>
</dbReference>
<proteinExistence type="predicted"/>
<gene>
    <name evidence="1" type="ORF">Cva_01375</name>
</gene>
<dbReference type="InterPro" id="IPR007420">
    <property type="entry name" value="DUF465"/>
</dbReference>
<name>A0A0K8MFP7_9PROT</name>
<evidence type="ECO:0000313" key="1">
    <source>
        <dbReference type="EMBL" id="GAO98709.1"/>
    </source>
</evidence>
<dbReference type="OrthoDB" id="7362854at2"/>
<dbReference type="AlphaFoldDB" id="A0A0K8MFP7"/>
<organism evidence="1 2">
    <name type="scientific">Caedimonas varicaedens</name>
    <dbReference type="NCBI Taxonomy" id="1629334"/>
    <lineage>
        <taxon>Bacteria</taxon>
        <taxon>Pseudomonadati</taxon>
        <taxon>Pseudomonadota</taxon>
        <taxon>Alphaproteobacteria</taxon>
        <taxon>Holosporales</taxon>
        <taxon>Caedimonadaceae</taxon>
        <taxon>Caedimonas</taxon>
    </lineage>
</organism>
<evidence type="ECO:0008006" key="3">
    <source>
        <dbReference type="Google" id="ProtNLM"/>
    </source>
</evidence>
<sequence>MSILIHIDRLREKHSQLEDYISLEYLRPLPNTQIISNLKHRKLLIKDEIERLAQAS</sequence>
<protein>
    <recommendedName>
        <fullName evidence="3">DUF465 domain-containing protein</fullName>
    </recommendedName>
</protein>
<evidence type="ECO:0000313" key="2">
    <source>
        <dbReference type="Proteomes" id="UP000036771"/>
    </source>
</evidence>
<keyword evidence="2" id="KW-1185">Reference proteome</keyword>
<dbReference type="InterPro" id="IPR038444">
    <property type="entry name" value="DUF465_sf"/>
</dbReference>
<dbReference type="Pfam" id="PF04325">
    <property type="entry name" value="DUF465"/>
    <property type="match status" value="1"/>
</dbReference>